<dbReference type="PROSITE" id="PS50234">
    <property type="entry name" value="VWFA"/>
    <property type="match status" value="1"/>
</dbReference>
<dbReference type="STRING" id="45351.A7T2H6"/>
<dbReference type="SUPFAM" id="SSF53300">
    <property type="entry name" value="vWA-like"/>
    <property type="match status" value="1"/>
</dbReference>
<dbReference type="Pfam" id="PF00092">
    <property type="entry name" value="VWA"/>
    <property type="match status" value="1"/>
</dbReference>
<dbReference type="OMA" id="CTNANEI"/>
<dbReference type="InterPro" id="IPR002035">
    <property type="entry name" value="VWF_A"/>
</dbReference>
<evidence type="ECO:0000313" key="2">
    <source>
        <dbReference type="EMBL" id="EDO29839.1"/>
    </source>
</evidence>
<dbReference type="InParanoid" id="A7T2H6"/>
<evidence type="ECO:0000259" key="1">
    <source>
        <dbReference type="PROSITE" id="PS50234"/>
    </source>
</evidence>
<feature type="non-terminal residue" evidence="2">
    <location>
        <position position="1"/>
    </location>
</feature>
<accession>A7T2H6</accession>
<name>A7T2H6_NEMVE</name>
<sequence length="147" mass="16202">IIENFEISPSSTRISVATFENFPKMEFSFQKYSDLNSAKFAVDAIQISNGGTRIGEALKLVKTDMFNTARSNVPRMLLVMTDGRSSDDVVAPSRALRDIGVTILTLGLGSDYDLDQLKMIASGVDLVFESPFDQLPQMVEKVQQKAC</sequence>
<dbReference type="AlphaFoldDB" id="A7T2H6"/>
<feature type="non-terminal residue" evidence="2">
    <location>
        <position position="147"/>
    </location>
</feature>
<dbReference type="InterPro" id="IPR036465">
    <property type="entry name" value="vWFA_dom_sf"/>
</dbReference>
<dbReference type="PANTHER" id="PTHR24020:SF20">
    <property type="entry name" value="PH DOMAIN-CONTAINING PROTEIN"/>
    <property type="match status" value="1"/>
</dbReference>
<dbReference type="InterPro" id="IPR050525">
    <property type="entry name" value="ECM_Assembly_Org"/>
</dbReference>
<organism evidence="2 3">
    <name type="scientific">Nematostella vectensis</name>
    <name type="common">Starlet sea anemone</name>
    <dbReference type="NCBI Taxonomy" id="45351"/>
    <lineage>
        <taxon>Eukaryota</taxon>
        <taxon>Metazoa</taxon>
        <taxon>Cnidaria</taxon>
        <taxon>Anthozoa</taxon>
        <taxon>Hexacorallia</taxon>
        <taxon>Actiniaria</taxon>
        <taxon>Edwardsiidae</taxon>
        <taxon>Nematostella</taxon>
    </lineage>
</organism>
<dbReference type="SMART" id="SM00327">
    <property type="entry name" value="VWA"/>
    <property type="match status" value="1"/>
</dbReference>
<dbReference type="EMBL" id="DS470253">
    <property type="protein sequence ID" value="EDO29839.1"/>
    <property type="molecule type" value="Genomic_DNA"/>
</dbReference>
<gene>
    <name evidence="2" type="ORF">NEMVEDRAFT_v1g4365</name>
</gene>
<dbReference type="Gene3D" id="3.40.50.410">
    <property type="entry name" value="von Willebrand factor, type A domain"/>
    <property type="match status" value="1"/>
</dbReference>
<keyword evidence="3" id="KW-1185">Reference proteome</keyword>
<dbReference type="Proteomes" id="UP000001593">
    <property type="component" value="Unassembled WGS sequence"/>
</dbReference>
<dbReference type="KEGG" id="nve:5500502"/>
<evidence type="ECO:0000313" key="3">
    <source>
        <dbReference type="Proteomes" id="UP000001593"/>
    </source>
</evidence>
<dbReference type="HOGENOM" id="CLU_008905_3_1_1"/>
<dbReference type="eggNOG" id="KOG1217">
    <property type="taxonomic scope" value="Eukaryota"/>
</dbReference>
<protein>
    <recommendedName>
        <fullName evidence="1">VWFA domain-containing protein</fullName>
    </recommendedName>
</protein>
<dbReference type="PhylomeDB" id="A7T2H6"/>
<dbReference type="FunCoup" id="A7T2H6">
    <property type="interactions" value="37"/>
</dbReference>
<feature type="domain" description="VWFA" evidence="1">
    <location>
        <begin position="1"/>
        <end position="142"/>
    </location>
</feature>
<proteinExistence type="predicted"/>
<reference evidence="2 3" key="1">
    <citation type="journal article" date="2007" name="Science">
        <title>Sea anemone genome reveals ancestral eumetazoan gene repertoire and genomic organization.</title>
        <authorList>
            <person name="Putnam N.H."/>
            <person name="Srivastava M."/>
            <person name="Hellsten U."/>
            <person name="Dirks B."/>
            <person name="Chapman J."/>
            <person name="Salamov A."/>
            <person name="Terry A."/>
            <person name="Shapiro H."/>
            <person name="Lindquist E."/>
            <person name="Kapitonov V.V."/>
            <person name="Jurka J."/>
            <person name="Genikhovich G."/>
            <person name="Grigoriev I.V."/>
            <person name="Lucas S.M."/>
            <person name="Steele R.E."/>
            <person name="Finnerty J.R."/>
            <person name="Technau U."/>
            <person name="Martindale M.Q."/>
            <person name="Rokhsar D.S."/>
        </authorList>
    </citation>
    <scope>NUCLEOTIDE SEQUENCE [LARGE SCALE GENOMIC DNA]</scope>
    <source>
        <strain evidence="3">CH2 X CH6</strain>
    </source>
</reference>
<dbReference type="PANTHER" id="PTHR24020">
    <property type="entry name" value="COLLAGEN ALPHA"/>
    <property type="match status" value="1"/>
</dbReference>